<dbReference type="EC" id="2.7.11.1" evidence="5"/>
<keyword evidence="10" id="KW-0808">Transferase</keyword>
<dbReference type="InterPro" id="IPR000719">
    <property type="entry name" value="Prot_kinase_dom"/>
</dbReference>
<evidence type="ECO:0000256" key="13">
    <source>
        <dbReference type="ARBA" id="ARBA00022737"/>
    </source>
</evidence>
<dbReference type="PANTHER" id="PTHR27008">
    <property type="entry name" value="OS04G0122200 PROTEIN"/>
    <property type="match status" value="1"/>
</dbReference>
<dbReference type="Pfam" id="PF08263">
    <property type="entry name" value="LRRNT_2"/>
    <property type="match status" value="1"/>
</dbReference>
<keyword evidence="17 24" id="KW-1133">Transmembrane helix</keyword>
<evidence type="ECO:0000256" key="21">
    <source>
        <dbReference type="ARBA" id="ARBA00047899"/>
    </source>
</evidence>
<dbReference type="Proteomes" id="UP001161247">
    <property type="component" value="Chromosome 1"/>
</dbReference>
<dbReference type="GO" id="GO:0005886">
    <property type="term" value="C:plasma membrane"/>
    <property type="evidence" value="ECO:0007669"/>
    <property type="project" value="UniProtKB-SubCell"/>
</dbReference>
<comment type="similarity">
    <text evidence="4">Belongs to the RLP family.</text>
</comment>
<evidence type="ECO:0000256" key="9">
    <source>
        <dbReference type="ARBA" id="ARBA00022614"/>
    </source>
</evidence>
<evidence type="ECO:0000256" key="23">
    <source>
        <dbReference type="PROSITE-ProRule" id="PRU10141"/>
    </source>
</evidence>
<evidence type="ECO:0000256" key="7">
    <source>
        <dbReference type="ARBA" id="ARBA00022527"/>
    </source>
</evidence>
<feature type="domain" description="Protein kinase" evidence="25">
    <location>
        <begin position="824"/>
        <end position="1105"/>
    </location>
</feature>
<dbReference type="EMBL" id="OX459118">
    <property type="protein sequence ID" value="CAI9090904.1"/>
    <property type="molecule type" value="Genomic_DNA"/>
</dbReference>
<keyword evidence="8" id="KW-0597">Phosphoprotein</keyword>
<keyword evidence="18 24" id="KW-0472">Membrane</keyword>
<keyword evidence="19" id="KW-0675">Receptor</keyword>
<evidence type="ECO:0000256" key="20">
    <source>
        <dbReference type="ARBA" id="ARBA00023180"/>
    </source>
</evidence>
<dbReference type="PANTHER" id="PTHR27008:SF602">
    <property type="entry name" value="LRR RECEPTOR-LIKE SERINE_THREONINE-PROTEIN KINASE EFR"/>
    <property type="match status" value="1"/>
</dbReference>
<evidence type="ECO:0000313" key="26">
    <source>
        <dbReference type="EMBL" id="CAI9090904.1"/>
    </source>
</evidence>
<dbReference type="Gene3D" id="1.10.510.10">
    <property type="entry name" value="Transferase(Phosphotransferase) domain 1"/>
    <property type="match status" value="1"/>
</dbReference>
<evidence type="ECO:0000256" key="17">
    <source>
        <dbReference type="ARBA" id="ARBA00022989"/>
    </source>
</evidence>
<keyword evidence="6" id="KW-1003">Cell membrane</keyword>
<dbReference type="InterPro" id="IPR055414">
    <property type="entry name" value="LRR_R13L4/SHOC2-like"/>
</dbReference>
<evidence type="ECO:0000256" key="5">
    <source>
        <dbReference type="ARBA" id="ARBA00012513"/>
    </source>
</evidence>
<dbReference type="FunFam" id="3.30.200.20:FF:000661">
    <property type="entry name" value="Serine-threonine protein kinase plant-type"/>
    <property type="match status" value="1"/>
</dbReference>
<dbReference type="FunFam" id="1.10.510.10:FF:000358">
    <property type="entry name" value="Putative leucine-rich repeat receptor-like serine/threonine-protein kinase"/>
    <property type="match status" value="1"/>
</dbReference>
<evidence type="ECO:0000256" key="12">
    <source>
        <dbReference type="ARBA" id="ARBA00022729"/>
    </source>
</evidence>
<evidence type="ECO:0000256" key="19">
    <source>
        <dbReference type="ARBA" id="ARBA00023170"/>
    </source>
</evidence>
<dbReference type="SUPFAM" id="SSF56112">
    <property type="entry name" value="Protein kinase-like (PK-like)"/>
    <property type="match status" value="1"/>
</dbReference>
<dbReference type="Pfam" id="PF00069">
    <property type="entry name" value="Pkinase"/>
    <property type="match status" value="1"/>
</dbReference>
<dbReference type="SUPFAM" id="SSF52047">
    <property type="entry name" value="RNI-like"/>
    <property type="match status" value="1"/>
</dbReference>
<dbReference type="SUPFAM" id="SSF52058">
    <property type="entry name" value="L domain-like"/>
    <property type="match status" value="1"/>
</dbReference>
<keyword evidence="16 23" id="KW-0067">ATP-binding</keyword>
<dbReference type="PROSITE" id="PS50011">
    <property type="entry name" value="PROTEIN_KINASE_DOM"/>
    <property type="match status" value="1"/>
</dbReference>
<keyword evidence="11 24" id="KW-0812">Transmembrane</keyword>
<dbReference type="GO" id="GO:0005524">
    <property type="term" value="F:ATP binding"/>
    <property type="evidence" value="ECO:0007669"/>
    <property type="project" value="UniProtKB-UniRule"/>
</dbReference>
<dbReference type="Gene3D" id="3.30.200.20">
    <property type="entry name" value="Phosphorylase Kinase, domain 1"/>
    <property type="match status" value="1"/>
</dbReference>
<evidence type="ECO:0000256" key="6">
    <source>
        <dbReference type="ARBA" id="ARBA00022475"/>
    </source>
</evidence>
<evidence type="ECO:0000256" key="14">
    <source>
        <dbReference type="ARBA" id="ARBA00022741"/>
    </source>
</evidence>
<keyword evidence="27" id="KW-1185">Reference proteome</keyword>
<evidence type="ECO:0000256" key="2">
    <source>
        <dbReference type="ARBA" id="ARBA00004479"/>
    </source>
</evidence>
<dbReference type="InterPro" id="IPR001611">
    <property type="entry name" value="Leu-rich_rpt"/>
</dbReference>
<dbReference type="Pfam" id="PF00560">
    <property type="entry name" value="LRR_1"/>
    <property type="match status" value="3"/>
</dbReference>
<keyword evidence="9" id="KW-0433">Leucine-rich repeat</keyword>
<comment type="catalytic activity">
    <reaction evidence="21">
        <text>L-threonyl-[protein] + ATP = O-phospho-L-threonyl-[protein] + ADP + H(+)</text>
        <dbReference type="Rhea" id="RHEA:46608"/>
        <dbReference type="Rhea" id="RHEA-COMP:11060"/>
        <dbReference type="Rhea" id="RHEA-COMP:11605"/>
        <dbReference type="ChEBI" id="CHEBI:15378"/>
        <dbReference type="ChEBI" id="CHEBI:30013"/>
        <dbReference type="ChEBI" id="CHEBI:30616"/>
        <dbReference type="ChEBI" id="CHEBI:61977"/>
        <dbReference type="ChEBI" id="CHEBI:456216"/>
        <dbReference type="EC" id="2.7.11.1"/>
    </reaction>
</comment>
<dbReference type="InterPro" id="IPR017441">
    <property type="entry name" value="Protein_kinase_ATP_BS"/>
</dbReference>
<keyword evidence="15" id="KW-0418">Kinase</keyword>
<feature type="binding site" evidence="23">
    <location>
        <position position="852"/>
    </location>
    <ligand>
        <name>ATP</name>
        <dbReference type="ChEBI" id="CHEBI:30616"/>
    </ligand>
</feature>
<feature type="transmembrane region" description="Helical" evidence="24">
    <location>
        <begin position="768"/>
        <end position="788"/>
    </location>
</feature>
<dbReference type="Gene3D" id="3.80.10.10">
    <property type="entry name" value="Ribonuclease Inhibitor"/>
    <property type="match status" value="4"/>
</dbReference>
<evidence type="ECO:0000256" key="1">
    <source>
        <dbReference type="ARBA" id="ARBA00004162"/>
    </source>
</evidence>
<comment type="subcellular location">
    <subcellularLocation>
        <location evidence="1">Cell membrane</location>
        <topology evidence="1">Single-pass membrane protein</topology>
    </subcellularLocation>
    <subcellularLocation>
        <location evidence="2">Membrane</location>
        <topology evidence="2">Single-pass type I membrane protein</topology>
    </subcellularLocation>
</comment>
<dbReference type="GO" id="GO:0004674">
    <property type="term" value="F:protein serine/threonine kinase activity"/>
    <property type="evidence" value="ECO:0007669"/>
    <property type="project" value="UniProtKB-KW"/>
</dbReference>
<dbReference type="FunFam" id="3.80.10.10:FF:000095">
    <property type="entry name" value="LRR receptor-like serine/threonine-protein kinase GSO1"/>
    <property type="match status" value="1"/>
</dbReference>
<dbReference type="SUPFAM" id="SSF52075">
    <property type="entry name" value="Outer arm dynein light chain 1"/>
    <property type="match status" value="1"/>
</dbReference>
<dbReference type="InterPro" id="IPR032675">
    <property type="entry name" value="LRR_dom_sf"/>
</dbReference>
<evidence type="ECO:0000256" key="15">
    <source>
        <dbReference type="ARBA" id="ARBA00022777"/>
    </source>
</evidence>
<dbReference type="SMART" id="SM00220">
    <property type="entry name" value="S_TKc"/>
    <property type="match status" value="1"/>
</dbReference>
<dbReference type="Pfam" id="PF23598">
    <property type="entry name" value="LRR_14"/>
    <property type="match status" value="1"/>
</dbReference>
<evidence type="ECO:0000313" key="27">
    <source>
        <dbReference type="Proteomes" id="UP001161247"/>
    </source>
</evidence>
<dbReference type="PROSITE" id="PS00108">
    <property type="entry name" value="PROTEIN_KINASE_ST"/>
    <property type="match status" value="1"/>
</dbReference>
<dbReference type="InterPro" id="IPR011009">
    <property type="entry name" value="Kinase-like_dom_sf"/>
</dbReference>
<accession>A0AAV1C5Q2</accession>
<proteinExistence type="inferred from homology"/>
<evidence type="ECO:0000256" key="16">
    <source>
        <dbReference type="ARBA" id="ARBA00022840"/>
    </source>
</evidence>
<evidence type="ECO:0000256" key="10">
    <source>
        <dbReference type="ARBA" id="ARBA00022679"/>
    </source>
</evidence>
<evidence type="ECO:0000256" key="4">
    <source>
        <dbReference type="ARBA" id="ARBA00009592"/>
    </source>
</evidence>
<dbReference type="InterPro" id="IPR008271">
    <property type="entry name" value="Ser/Thr_kinase_AS"/>
</dbReference>
<dbReference type="GO" id="GO:0006952">
    <property type="term" value="P:defense response"/>
    <property type="evidence" value="ECO:0007669"/>
    <property type="project" value="UniProtKB-ARBA"/>
</dbReference>
<dbReference type="GO" id="GO:0051707">
    <property type="term" value="P:response to other organism"/>
    <property type="evidence" value="ECO:0007669"/>
    <property type="project" value="UniProtKB-ARBA"/>
</dbReference>
<dbReference type="Pfam" id="PF13855">
    <property type="entry name" value="LRR_8"/>
    <property type="match status" value="2"/>
</dbReference>
<dbReference type="FunFam" id="3.80.10.10:FF:000275">
    <property type="entry name" value="Leucine-rich repeat receptor-like protein kinase"/>
    <property type="match status" value="1"/>
</dbReference>
<dbReference type="AlphaFoldDB" id="A0AAV1C5Q2"/>
<evidence type="ECO:0000256" key="11">
    <source>
        <dbReference type="ARBA" id="ARBA00022692"/>
    </source>
</evidence>
<dbReference type="SMART" id="SM00369">
    <property type="entry name" value="LRR_TYP"/>
    <property type="match status" value="9"/>
</dbReference>
<sequence>MVFFLPVNFRTQNMMSNIIPKLIMLLLVPLLCVFTVCLAMTTRNITTDEVALLALKSSITDLPSHHILAHNWTVIGSSVCDWIGVTCGSRHRRVTALDLSEMNLGGTVPPHLGNLSFLVSLNLRANNFHGELPQELSLLRRLKSLNLGDNSFSEQFPSWIGSLQSLEYLSLWNNSFTGVIPPSISNMSALSTLSLSHNDLQGNIPTVIFNMSSLQRIALSYIGFSAGSLPDDMCQHLPRLVHVDFGHVGLIGRIPSSIGLCSQLRRLYLPFNSLTGEIPKQISNLKWLQVLALTMNMLEGTIPKEIGNMSMLQEVYLDQNNLTGIIPEEISKLSNVQIIVAQVNKLTGSIPVDIFNISTIRIIAFGVNNLSGNLPSTMCYTLPNLQGIYVSTNSISGVIPKSISNCSNIQVLELAKNNFTGLIPNSLGDLSLLQGLHLHDNNLMSDHSSPVLNFITSVVGLKHVVEINLGNNPLDGILPYWYRNLSSTLVRIYAYNCNIRGTIPSWVGNLSSLSTLSLHYNHLIGSLPNSIENMQNLQIMDLLRNKINISLQLFCPSKKLGFLDLKHNLINEGAIPYCFGNITSMRYLLLSSSGLSSNLPASIWNLKDLLELNLSSNSLTGFLPLEINQLKNAYMMDFSNNSISGDIPSTIGDLESMQSLFLAHNQLQGQIPETFGKLLSLKELDLSYNSLSGFLPMSLENLQDLSFLNVSFNNLSGKIPPGGPFTNLTAKSFISNHELCGEERFHVPLCPNLSTDHHGISNRRMHKIVIVLVVAILVGMISLWFIWLKCKRKDRGTNNDHEDVSLVTWKRISYYELLRATDGYSQDNLLGSGSFGSVYKGTLQDGEIVAIKVFNLQLERSFKSFDKECEILRNLRHRNLTKVISGCSTPDFKALVLEYMPNGSLDKCLHSKNKVLNLTQRLDILIDVTCALLYLHKGNSTPVVHCDLKPSNVLLDQEKVAKISDFGISKLLGLENSITYTDTLATLCYAAPEYASQGLVSTRCDIYSFGIMVMEIITGKSPDDKTFDENLNLKSWVEEVIPDKLVNVIDVDLLSTLNKHLPEIISIISSIMDIAMSCTYVSPRERSTIEEVLASLNKIKVQLMLLTND</sequence>
<evidence type="ECO:0000256" key="22">
    <source>
        <dbReference type="ARBA" id="ARBA00048679"/>
    </source>
</evidence>
<dbReference type="CDD" id="cd14066">
    <property type="entry name" value="STKc_IRAK"/>
    <property type="match status" value="1"/>
</dbReference>
<dbReference type="InterPro" id="IPR003591">
    <property type="entry name" value="Leu-rich_rpt_typical-subtyp"/>
</dbReference>
<evidence type="ECO:0000256" key="3">
    <source>
        <dbReference type="ARBA" id="ARBA00008684"/>
    </source>
</evidence>
<dbReference type="InterPro" id="IPR013210">
    <property type="entry name" value="LRR_N_plant-typ"/>
</dbReference>
<evidence type="ECO:0000256" key="18">
    <source>
        <dbReference type="ARBA" id="ARBA00023136"/>
    </source>
</evidence>
<gene>
    <name evidence="26" type="ORF">OLC1_LOCUS2957</name>
</gene>
<organism evidence="26 27">
    <name type="scientific">Oldenlandia corymbosa var. corymbosa</name>
    <dbReference type="NCBI Taxonomy" id="529605"/>
    <lineage>
        <taxon>Eukaryota</taxon>
        <taxon>Viridiplantae</taxon>
        <taxon>Streptophyta</taxon>
        <taxon>Embryophyta</taxon>
        <taxon>Tracheophyta</taxon>
        <taxon>Spermatophyta</taxon>
        <taxon>Magnoliopsida</taxon>
        <taxon>eudicotyledons</taxon>
        <taxon>Gunneridae</taxon>
        <taxon>Pentapetalae</taxon>
        <taxon>asterids</taxon>
        <taxon>lamiids</taxon>
        <taxon>Gentianales</taxon>
        <taxon>Rubiaceae</taxon>
        <taxon>Rubioideae</taxon>
        <taxon>Spermacoceae</taxon>
        <taxon>Hedyotis-Oldenlandia complex</taxon>
        <taxon>Oldenlandia</taxon>
    </lineage>
</organism>
<evidence type="ECO:0000256" key="8">
    <source>
        <dbReference type="ARBA" id="ARBA00022553"/>
    </source>
</evidence>
<keyword evidence="13" id="KW-0677">Repeat</keyword>
<dbReference type="PROSITE" id="PS00107">
    <property type="entry name" value="PROTEIN_KINASE_ATP"/>
    <property type="match status" value="1"/>
</dbReference>
<evidence type="ECO:0000256" key="24">
    <source>
        <dbReference type="SAM" id="Phobius"/>
    </source>
</evidence>
<protein>
    <recommendedName>
        <fullName evidence="5">non-specific serine/threonine protein kinase</fullName>
        <ecNumber evidence="5">2.7.11.1</ecNumber>
    </recommendedName>
</protein>
<dbReference type="FunFam" id="3.80.10.10:FF:000317">
    <property type="entry name" value="Inactive leucine-rich repeat receptor-like protein kinase"/>
    <property type="match status" value="1"/>
</dbReference>
<name>A0AAV1C5Q2_OLDCO</name>
<dbReference type="InterPro" id="IPR051809">
    <property type="entry name" value="Plant_receptor-like_S/T_kinase"/>
</dbReference>
<evidence type="ECO:0000259" key="25">
    <source>
        <dbReference type="PROSITE" id="PS50011"/>
    </source>
</evidence>
<keyword evidence="7" id="KW-0723">Serine/threonine-protein kinase</keyword>
<comment type="catalytic activity">
    <reaction evidence="22">
        <text>L-seryl-[protein] + ATP = O-phospho-L-seryl-[protein] + ADP + H(+)</text>
        <dbReference type="Rhea" id="RHEA:17989"/>
        <dbReference type="Rhea" id="RHEA-COMP:9863"/>
        <dbReference type="Rhea" id="RHEA-COMP:11604"/>
        <dbReference type="ChEBI" id="CHEBI:15378"/>
        <dbReference type="ChEBI" id="CHEBI:29999"/>
        <dbReference type="ChEBI" id="CHEBI:30616"/>
        <dbReference type="ChEBI" id="CHEBI:83421"/>
        <dbReference type="ChEBI" id="CHEBI:456216"/>
        <dbReference type="EC" id="2.7.11.1"/>
    </reaction>
</comment>
<keyword evidence="12" id="KW-0732">Signal</keyword>
<keyword evidence="20" id="KW-0325">Glycoprotein</keyword>
<keyword evidence="14 23" id="KW-0547">Nucleotide-binding</keyword>
<reference evidence="26" key="1">
    <citation type="submission" date="2023-03" db="EMBL/GenBank/DDBJ databases">
        <authorList>
            <person name="Julca I."/>
        </authorList>
    </citation>
    <scope>NUCLEOTIDE SEQUENCE</scope>
</reference>
<comment type="similarity">
    <text evidence="3">Belongs to the protein kinase superfamily. Ser/Thr protein kinase family.</text>
</comment>